<dbReference type="InterPro" id="IPR036390">
    <property type="entry name" value="WH_DNA-bd_sf"/>
</dbReference>
<dbReference type="Pfam" id="PF00392">
    <property type="entry name" value="GntR"/>
    <property type="match status" value="1"/>
</dbReference>
<dbReference type="InterPro" id="IPR015421">
    <property type="entry name" value="PyrdxlP-dep_Trfase_major"/>
</dbReference>
<evidence type="ECO:0000259" key="6">
    <source>
        <dbReference type="PROSITE" id="PS50949"/>
    </source>
</evidence>
<dbReference type="Gene3D" id="3.90.1150.10">
    <property type="entry name" value="Aspartate Aminotransferase, domain 1"/>
    <property type="match status" value="1"/>
</dbReference>
<keyword evidence="5" id="KW-0804">Transcription</keyword>
<dbReference type="OrthoDB" id="9802328at2"/>
<dbReference type="SUPFAM" id="SSF46785">
    <property type="entry name" value="Winged helix' DNA-binding domain"/>
    <property type="match status" value="1"/>
</dbReference>
<dbReference type="InterPro" id="IPR036388">
    <property type="entry name" value="WH-like_DNA-bd_sf"/>
</dbReference>
<dbReference type="PROSITE" id="PS50949">
    <property type="entry name" value="HTH_GNTR"/>
    <property type="match status" value="1"/>
</dbReference>
<dbReference type="PANTHER" id="PTHR46577">
    <property type="entry name" value="HTH-TYPE TRANSCRIPTIONAL REGULATORY PROTEIN GABR"/>
    <property type="match status" value="1"/>
</dbReference>
<dbReference type="GO" id="GO:0003677">
    <property type="term" value="F:DNA binding"/>
    <property type="evidence" value="ECO:0007669"/>
    <property type="project" value="UniProtKB-KW"/>
</dbReference>
<dbReference type="CDD" id="cd00609">
    <property type="entry name" value="AAT_like"/>
    <property type="match status" value="1"/>
</dbReference>
<dbReference type="SMART" id="SM00345">
    <property type="entry name" value="HTH_GNTR"/>
    <property type="match status" value="1"/>
</dbReference>
<reference evidence="7 8" key="1">
    <citation type="submission" date="2018-11" db="EMBL/GenBank/DDBJ databases">
        <title>Gordonia insulae sp. nov., isolated from an island soil.</title>
        <authorList>
            <person name="Kim Y.S."/>
            <person name="Kim S.B."/>
        </authorList>
    </citation>
    <scope>NUCLEOTIDE SEQUENCE [LARGE SCALE GENOMIC DNA]</scope>
    <source>
        <strain evidence="7 8">MMS17-SY073</strain>
    </source>
</reference>
<keyword evidence="7" id="KW-0808">Transferase</keyword>
<name>A0A3G8JSS1_9ACTN</name>
<keyword evidence="4" id="KW-0238">DNA-binding</keyword>
<dbReference type="EMBL" id="CP033972">
    <property type="protein sequence ID" value="AZG48161.1"/>
    <property type="molecule type" value="Genomic_DNA"/>
</dbReference>
<dbReference type="CDD" id="cd07377">
    <property type="entry name" value="WHTH_GntR"/>
    <property type="match status" value="1"/>
</dbReference>
<dbReference type="EC" id="2.6.1.39" evidence="7"/>
<dbReference type="GO" id="GO:0047536">
    <property type="term" value="F:2-aminoadipate transaminase activity"/>
    <property type="evidence" value="ECO:0007669"/>
    <property type="project" value="UniProtKB-EC"/>
</dbReference>
<keyword evidence="8" id="KW-1185">Reference proteome</keyword>
<feature type="domain" description="HTH gntR-type" evidence="6">
    <location>
        <begin position="1"/>
        <end position="69"/>
    </location>
</feature>
<dbReference type="Pfam" id="PF00155">
    <property type="entry name" value="Aminotran_1_2"/>
    <property type="match status" value="1"/>
</dbReference>
<dbReference type="Gene3D" id="1.10.10.10">
    <property type="entry name" value="Winged helix-like DNA-binding domain superfamily/Winged helix DNA-binding domain"/>
    <property type="match status" value="1"/>
</dbReference>
<dbReference type="KEGG" id="gom:D7316_04777"/>
<dbReference type="AlphaFoldDB" id="A0A3G8JSS1"/>
<proteinExistence type="inferred from homology"/>
<evidence type="ECO:0000313" key="7">
    <source>
        <dbReference type="EMBL" id="AZG48161.1"/>
    </source>
</evidence>
<dbReference type="SUPFAM" id="SSF53383">
    <property type="entry name" value="PLP-dependent transferases"/>
    <property type="match status" value="1"/>
</dbReference>
<dbReference type="InterPro" id="IPR051446">
    <property type="entry name" value="HTH_trans_reg/aminotransferase"/>
</dbReference>
<dbReference type="Proteomes" id="UP000271469">
    <property type="component" value="Chromosome"/>
</dbReference>
<dbReference type="RefSeq" id="WP_124710417.1">
    <property type="nucleotide sequence ID" value="NZ_CP033972.1"/>
</dbReference>
<keyword evidence="7" id="KW-0032">Aminotransferase</keyword>
<evidence type="ECO:0000256" key="4">
    <source>
        <dbReference type="ARBA" id="ARBA00023125"/>
    </source>
</evidence>
<dbReference type="GO" id="GO:0003700">
    <property type="term" value="F:DNA-binding transcription factor activity"/>
    <property type="evidence" value="ECO:0007669"/>
    <property type="project" value="InterPro"/>
</dbReference>
<gene>
    <name evidence="7" type="primary">lysN_2</name>
    <name evidence="7" type="ORF">D7316_04777</name>
</gene>
<protein>
    <submittedName>
        <fullName evidence="7">2-aminoadipate transaminase</fullName>
        <ecNumber evidence="7">2.6.1.39</ecNumber>
    </submittedName>
</protein>
<dbReference type="InterPro" id="IPR000524">
    <property type="entry name" value="Tscrpt_reg_HTH_GntR"/>
</dbReference>
<comment type="similarity">
    <text evidence="1">In the C-terminal section; belongs to the class-I pyridoxal-phosphate-dependent aminotransferase family.</text>
</comment>
<dbReference type="InterPro" id="IPR015424">
    <property type="entry name" value="PyrdxlP-dep_Trfase"/>
</dbReference>
<keyword evidence="2" id="KW-0663">Pyridoxal phosphate</keyword>
<keyword evidence="3" id="KW-0805">Transcription regulation</keyword>
<evidence type="ECO:0000256" key="1">
    <source>
        <dbReference type="ARBA" id="ARBA00005384"/>
    </source>
</evidence>
<dbReference type="GO" id="GO:0030170">
    <property type="term" value="F:pyridoxal phosphate binding"/>
    <property type="evidence" value="ECO:0007669"/>
    <property type="project" value="InterPro"/>
</dbReference>
<evidence type="ECO:0000256" key="5">
    <source>
        <dbReference type="ARBA" id="ARBA00023163"/>
    </source>
</evidence>
<evidence type="ECO:0000256" key="3">
    <source>
        <dbReference type="ARBA" id="ARBA00023015"/>
    </source>
</evidence>
<dbReference type="InterPro" id="IPR004839">
    <property type="entry name" value="Aminotransferase_I/II_large"/>
</dbReference>
<accession>A0A3G8JSS1</accession>
<evidence type="ECO:0000256" key="2">
    <source>
        <dbReference type="ARBA" id="ARBA00022898"/>
    </source>
</evidence>
<dbReference type="Gene3D" id="3.40.640.10">
    <property type="entry name" value="Type I PLP-dependent aspartate aminotransferase-like (Major domain)"/>
    <property type="match status" value="1"/>
</dbReference>
<sequence length="478" mass="50698">MSDDSSDRIARHLRSLALAAEPGSRLPSTRALAARFGAGPVTVQRALAVLVSEGIVETRSGLGTFVRGRSAPATRADVAWQTAALGPERGGPSPVGSSMRQIPHDTIAMHSGYPDADLLPIREIRSAFARVSRGAGGGASGPGRYRHDAFQRPPTAGLPDLRRWFVDDLGADGWRDTDAVIASGGQAALAATFRALAAPGDPIVMESPTYWGAIAAARQAGLVIVPVPRTDGAPSDADLDDAFASSGARLCYAQPTYANPTGDVWTATQRAQVLDVVRAHRAFIVEDDWAHDFAMETPPRPLVSADTDGHVVYIRSLTKSLSLTVRVAAVLARGPARSRIENALTVSDLYVSPVLQAVALDVVSRPGWRTHIQRLRRALQLRRDTLVDELATRAPQIDVARPPRGGLNVWAELPGHGSDGAPTDPELVAARTLGRGLSISPGGEWFPTEPTGPFIRLNFAAAPPERYAEAVEILVGAL</sequence>
<dbReference type="PANTHER" id="PTHR46577:SF2">
    <property type="entry name" value="TRANSCRIPTIONAL REGULATORY PROTEIN"/>
    <property type="match status" value="1"/>
</dbReference>
<dbReference type="InterPro" id="IPR015422">
    <property type="entry name" value="PyrdxlP-dep_Trfase_small"/>
</dbReference>
<organism evidence="7 8">
    <name type="scientific">Gordonia insulae</name>
    <dbReference type="NCBI Taxonomy" id="2420509"/>
    <lineage>
        <taxon>Bacteria</taxon>
        <taxon>Bacillati</taxon>
        <taxon>Actinomycetota</taxon>
        <taxon>Actinomycetes</taxon>
        <taxon>Mycobacteriales</taxon>
        <taxon>Gordoniaceae</taxon>
        <taxon>Gordonia</taxon>
    </lineage>
</organism>
<evidence type="ECO:0000313" key="8">
    <source>
        <dbReference type="Proteomes" id="UP000271469"/>
    </source>
</evidence>